<keyword evidence="1" id="KW-0472">Membrane</keyword>
<name>A0A1R2BWI4_9CILI</name>
<organism evidence="2 3">
    <name type="scientific">Stentor coeruleus</name>
    <dbReference type="NCBI Taxonomy" id="5963"/>
    <lineage>
        <taxon>Eukaryota</taxon>
        <taxon>Sar</taxon>
        <taxon>Alveolata</taxon>
        <taxon>Ciliophora</taxon>
        <taxon>Postciliodesmatophora</taxon>
        <taxon>Heterotrichea</taxon>
        <taxon>Heterotrichida</taxon>
        <taxon>Stentoridae</taxon>
        <taxon>Stentor</taxon>
    </lineage>
</organism>
<feature type="transmembrane region" description="Helical" evidence="1">
    <location>
        <begin position="21"/>
        <end position="42"/>
    </location>
</feature>
<proteinExistence type="predicted"/>
<feature type="transmembrane region" description="Helical" evidence="1">
    <location>
        <begin position="315"/>
        <end position="334"/>
    </location>
</feature>
<dbReference type="OrthoDB" id="300333at2759"/>
<comment type="caution">
    <text evidence="2">The sequence shown here is derived from an EMBL/GenBank/DDBJ whole genome shotgun (WGS) entry which is preliminary data.</text>
</comment>
<keyword evidence="3" id="KW-1185">Reference proteome</keyword>
<accession>A0A1R2BWI4</accession>
<evidence type="ECO:0000256" key="1">
    <source>
        <dbReference type="SAM" id="Phobius"/>
    </source>
</evidence>
<keyword evidence="1" id="KW-0812">Transmembrane</keyword>
<gene>
    <name evidence="2" type="ORF">SteCoe_18568</name>
</gene>
<dbReference type="EMBL" id="MPUH01000396">
    <property type="protein sequence ID" value="OMJ81061.1"/>
    <property type="molecule type" value="Genomic_DNA"/>
</dbReference>
<dbReference type="AlphaFoldDB" id="A0A1R2BWI4"/>
<evidence type="ECO:0000313" key="2">
    <source>
        <dbReference type="EMBL" id="OMJ81061.1"/>
    </source>
</evidence>
<keyword evidence="1" id="KW-1133">Transmembrane helix</keyword>
<protein>
    <submittedName>
        <fullName evidence="2">Uncharacterized protein</fullName>
    </submittedName>
</protein>
<evidence type="ECO:0000313" key="3">
    <source>
        <dbReference type="Proteomes" id="UP000187209"/>
    </source>
</evidence>
<reference evidence="2 3" key="1">
    <citation type="submission" date="2016-11" db="EMBL/GenBank/DDBJ databases">
        <title>The macronuclear genome of Stentor coeruleus: a giant cell with tiny introns.</title>
        <authorList>
            <person name="Slabodnick M."/>
            <person name="Ruby J.G."/>
            <person name="Reiff S.B."/>
            <person name="Swart E.C."/>
            <person name="Gosai S."/>
            <person name="Prabakaran S."/>
            <person name="Witkowska E."/>
            <person name="Larue G.E."/>
            <person name="Fisher S."/>
            <person name="Freeman R.M."/>
            <person name="Gunawardena J."/>
            <person name="Chu W."/>
            <person name="Stover N.A."/>
            <person name="Gregory B.D."/>
            <person name="Nowacki M."/>
            <person name="Derisi J."/>
            <person name="Roy S.W."/>
            <person name="Marshall W.F."/>
            <person name="Sood P."/>
        </authorList>
    </citation>
    <scope>NUCLEOTIDE SEQUENCE [LARGE SCALE GENOMIC DNA]</scope>
    <source>
        <strain evidence="2">WM001</strain>
    </source>
</reference>
<dbReference type="Proteomes" id="UP000187209">
    <property type="component" value="Unassembled WGS sequence"/>
</dbReference>
<sequence length="348" mass="39090">MDWDPFNFKKFEHTAQKVLKALFFAGLIFGGLSVFFFIISLFTGGGGTSVSTVSTWKENDTGKYLSALSMKMKIMPSQGHGVQETMNWTNVESQEIKDLLKKNSLDKYTPSFHLYSTNTAMKFATFIFTDEMVPAGDSQEKCLYIELAANSDRKNPSAYKALEEMPDCSRSKNGWWNFHDPKIGIDLPTWYQNELYLDCSGKSCIEKCTKKNGLWVLKADGVHGICYTYDILTQICVTVETVVDTFGKFHLKYTGGCYAENNPGVYVAAKPGNTYRFEKVPIYVRARSDPFVQLLHKNEKTVVNEESSGNLMRKLSLFFFVVGIGAGIGCAVYYKKEEGSGRGYGQAE</sequence>